<dbReference type="EMBL" id="JAHLKM010000052">
    <property type="protein sequence ID" value="MCQ4334972.1"/>
    <property type="molecule type" value="Genomic_DNA"/>
</dbReference>
<feature type="non-terminal residue" evidence="1">
    <location>
        <position position="1"/>
    </location>
</feature>
<dbReference type="Proteomes" id="UP001139494">
    <property type="component" value="Unassembled WGS sequence"/>
</dbReference>
<gene>
    <name evidence="1" type="ORF">KM295_16090</name>
</gene>
<dbReference type="RefSeq" id="WP_256031315.1">
    <property type="nucleotide sequence ID" value="NZ_JAHLKM010000052.1"/>
</dbReference>
<accession>A0A9R1D7J8</accession>
<comment type="caution">
    <text evidence="1">The sequence shown here is derived from an EMBL/GenBank/DDBJ whole genome shotgun (WGS) entry which is preliminary data.</text>
</comment>
<dbReference type="AlphaFoldDB" id="A0A9R1D7J8"/>
<reference evidence="1" key="1">
    <citation type="journal article" date="2023" name="Front. Microbiol.">
        <title>Genomic-based phylogenetic and metabolic analyses of the genus Natronomonas, and description of Natronomonas aquatica sp. nov.</title>
        <authorList>
            <person name="Garcia-Roldan A."/>
            <person name="Duran-Viseras A."/>
            <person name="de la Haba R.R."/>
            <person name="Corral P."/>
            <person name="Sanchez-Porro C."/>
            <person name="Ventosa A."/>
        </authorList>
    </citation>
    <scope>NUCLEOTIDE SEQUENCE</scope>
    <source>
        <strain evidence="1">F2-12</strain>
    </source>
</reference>
<organism evidence="1 2">
    <name type="scientific">Natronomonas aquatica</name>
    <dbReference type="NCBI Taxonomy" id="2841590"/>
    <lineage>
        <taxon>Archaea</taxon>
        <taxon>Methanobacteriati</taxon>
        <taxon>Methanobacteriota</taxon>
        <taxon>Stenosarchaea group</taxon>
        <taxon>Halobacteria</taxon>
        <taxon>Halobacteriales</taxon>
        <taxon>Natronomonadaceae</taxon>
        <taxon>Natronomonas</taxon>
    </lineage>
</organism>
<protein>
    <submittedName>
        <fullName evidence="1">Uncharacterized protein</fullName>
    </submittedName>
</protein>
<sequence>PPHSSRKDVSISHCHQAVLRLAKDAWPGNGLNPPPADYGQQHHIDTLQQQVTLFIIDLL</sequence>
<evidence type="ECO:0000313" key="2">
    <source>
        <dbReference type="Proteomes" id="UP001139494"/>
    </source>
</evidence>
<evidence type="ECO:0000313" key="1">
    <source>
        <dbReference type="EMBL" id="MCQ4334972.1"/>
    </source>
</evidence>
<name>A0A9R1D7J8_9EURY</name>
<proteinExistence type="predicted"/>
<keyword evidence="2" id="KW-1185">Reference proteome</keyword>